<dbReference type="Pfam" id="PF01380">
    <property type="entry name" value="SIS"/>
    <property type="match status" value="1"/>
</dbReference>
<dbReference type="InterPro" id="IPR035472">
    <property type="entry name" value="RpiR-like_SIS"/>
</dbReference>
<feature type="domain" description="HTH rpiR-type" evidence="4">
    <location>
        <begin position="5"/>
        <end position="81"/>
    </location>
</feature>
<dbReference type="RefSeq" id="WP_236339808.1">
    <property type="nucleotide sequence ID" value="NZ_CAKMMF010000006.1"/>
</dbReference>
<evidence type="ECO:0000313" key="6">
    <source>
        <dbReference type="EMBL" id="CAH1200573.1"/>
    </source>
</evidence>
<dbReference type="Pfam" id="PF01418">
    <property type="entry name" value="HTH_6"/>
    <property type="match status" value="1"/>
</dbReference>
<comment type="caution">
    <text evidence="6">The sequence shown here is derived from an EMBL/GenBank/DDBJ whole genome shotgun (WGS) entry which is preliminary data.</text>
</comment>
<keyword evidence="3" id="KW-0804">Transcription</keyword>
<dbReference type="EMBL" id="CAKMMF010000006">
    <property type="protein sequence ID" value="CAH1200573.1"/>
    <property type="molecule type" value="Genomic_DNA"/>
</dbReference>
<gene>
    <name evidence="6" type="primary">ybbH</name>
    <name evidence="6" type="ORF">PAECIP111893_01461</name>
</gene>
<keyword evidence="2" id="KW-0238">DNA-binding</keyword>
<evidence type="ECO:0000256" key="2">
    <source>
        <dbReference type="ARBA" id="ARBA00023125"/>
    </source>
</evidence>
<dbReference type="InterPro" id="IPR046348">
    <property type="entry name" value="SIS_dom_sf"/>
</dbReference>
<dbReference type="PANTHER" id="PTHR30514">
    <property type="entry name" value="GLUCOKINASE"/>
    <property type="match status" value="1"/>
</dbReference>
<protein>
    <submittedName>
        <fullName evidence="6">HTH-type transcriptional regulator YbbH</fullName>
    </submittedName>
</protein>
<dbReference type="PANTHER" id="PTHR30514:SF1">
    <property type="entry name" value="HTH-TYPE TRANSCRIPTIONAL REGULATOR HEXR-RELATED"/>
    <property type="match status" value="1"/>
</dbReference>
<evidence type="ECO:0000259" key="4">
    <source>
        <dbReference type="PROSITE" id="PS51071"/>
    </source>
</evidence>
<evidence type="ECO:0000256" key="1">
    <source>
        <dbReference type="ARBA" id="ARBA00023015"/>
    </source>
</evidence>
<keyword evidence="7" id="KW-1185">Reference proteome</keyword>
<organism evidence="6 7">
    <name type="scientific">Paenibacillus plantiphilus</name>
    <dbReference type="NCBI Taxonomy" id="2905650"/>
    <lineage>
        <taxon>Bacteria</taxon>
        <taxon>Bacillati</taxon>
        <taxon>Bacillota</taxon>
        <taxon>Bacilli</taxon>
        <taxon>Bacillales</taxon>
        <taxon>Paenibacillaceae</taxon>
        <taxon>Paenibacillus</taxon>
    </lineage>
</organism>
<evidence type="ECO:0000313" key="7">
    <source>
        <dbReference type="Proteomes" id="UP000838686"/>
    </source>
</evidence>
<dbReference type="InterPro" id="IPR036388">
    <property type="entry name" value="WH-like_DNA-bd_sf"/>
</dbReference>
<sequence>MHTTGSSLTRLAGMLSALQPAEQRVAQFILAQPEAVCRMSVQKLAESAATSVATIARLSQKLGIGGFQQLKLDIAARLGQEEAAEHAQRSMYDDIRPFMDASEVVAQLSNWALKCIEDTAAVLSPELLQQAVNALIAARKTLFFGVASSSFVAFEAAHKWMRLDRWSHGYSDLQLMLTSAALLREGDVCVVLSYSGKTKEVLQAAKVAQENGATVIAITQVGHNPLHKLADIGLWVTATEAGMKRGNIGSRVALSHVIDILYMSMVSHSFESTVSRLEETHTKVQQKKEEA</sequence>
<feature type="domain" description="SIS" evidence="5">
    <location>
        <begin position="131"/>
        <end position="271"/>
    </location>
</feature>
<dbReference type="InterPro" id="IPR047640">
    <property type="entry name" value="RpiR-like"/>
</dbReference>
<dbReference type="PROSITE" id="PS51464">
    <property type="entry name" value="SIS"/>
    <property type="match status" value="1"/>
</dbReference>
<name>A0ABM9C100_9BACL</name>
<dbReference type="InterPro" id="IPR000281">
    <property type="entry name" value="HTH_RpiR"/>
</dbReference>
<evidence type="ECO:0000256" key="3">
    <source>
        <dbReference type="ARBA" id="ARBA00023163"/>
    </source>
</evidence>
<dbReference type="InterPro" id="IPR001347">
    <property type="entry name" value="SIS_dom"/>
</dbReference>
<proteinExistence type="predicted"/>
<dbReference type="SUPFAM" id="SSF46689">
    <property type="entry name" value="Homeodomain-like"/>
    <property type="match status" value="1"/>
</dbReference>
<dbReference type="CDD" id="cd05013">
    <property type="entry name" value="SIS_RpiR"/>
    <property type="match status" value="1"/>
</dbReference>
<keyword evidence="1" id="KW-0805">Transcription regulation</keyword>
<dbReference type="Proteomes" id="UP000838686">
    <property type="component" value="Unassembled WGS sequence"/>
</dbReference>
<dbReference type="PROSITE" id="PS51071">
    <property type="entry name" value="HTH_RPIR"/>
    <property type="match status" value="1"/>
</dbReference>
<dbReference type="Gene3D" id="3.40.50.10490">
    <property type="entry name" value="Glucose-6-phosphate isomerase like protein, domain 1"/>
    <property type="match status" value="1"/>
</dbReference>
<evidence type="ECO:0000259" key="5">
    <source>
        <dbReference type="PROSITE" id="PS51464"/>
    </source>
</evidence>
<dbReference type="Gene3D" id="1.10.10.10">
    <property type="entry name" value="Winged helix-like DNA-binding domain superfamily/Winged helix DNA-binding domain"/>
    <property type="match status" value="1"/>
</dbReference>
<reference evidence="6" key="1">
    <citation type="submission" date="2022-01" db="EMBL/GenBank/DDBJ databases">
        <authorList>
            <person name="Criscuolo A."/>
        </authorList>
    </citation>
    <scope>NUCLEOTIDE SEQUENCE</scope>
    <source>
        <strain evidence="6">CIP111893</strain>
    </source>
</reference>
<dbReference type="SUPFAM" id="SSF53697">
    <property type="entry name" value="SIS domain"/>
    <property type="match status" value="1"/>
</dbReference>
<accession>A0ABM9C100</accession>
<dbReference type="InterPro" id="IPR009057">
    <property type="entry name" value="Homeodomain-like_sf"/>
</dbReference>